<keyword evidence="1" id="KW-0812">Transmembrane</keyword>
<keyword evidence="3" id="KW-1185">Reference proteome</keyword>
<dbReference type="OrthoDB" id="9800249at2"/>
<reference evidence="3" key="1">
    <citation type="submission" date="2016-11" db="EMBL/GenBank/DDBJ databases">
        <authorList>
            <person name="Varghese N."/>
            <person name="Submissions S."/>
        </authorList>
    </citation>
    <scope>NUCLEOTIDE SEQUENCE [LARGE SCALE GENOMIC DNA]</scope>
    <source>
        <strain evidence="3">DSM 15449</strain>
    </source>
</reference>
<evidence type="ECO:0008006" key="4">
    <source>
        <dbReference type="Google" id="ProtNLM"/>
    </source>
</evidence>
<name>A0A1M5Q8H5_9FIRM</name>
<evidence type="ECO:0000313" key="2">
    <source>
        <dbReference type="EMBL" id="SHH10497.1"/>
    </source>
</evidence>
<organism evidence="2 3">
    <name type="scientific">Desulfosporosinus lacus DSM 15449</name>
    <dbReference type="NCBI Taxonomy" id="1121420"/>
    <lineage>
        <taxon>Bacteria</taxon>
        <taxon>Bacillati</taxon>
        <taxon>Bacillota</taxon>
        <taxon>Clostridia</taxon>
        <taxon>Eubacteriales</taxon>
        <taxon>Desulfitobacteriaceae</taxon>
        <taxon>Desulfosporosinus</taxon>
    </lineage>
</organism>
<gene>
    <name evidence="2" type="ORF">SAMN02746098_00179</name>
</gene>
<protein>
    <recommendedName>
        <fullName evidence="4">DUF4320 family protein</fullName>
    </recommendedName>
</protein>
<dbReference type="Proteomes" id="UP000183954">
    <property type="component" value="Unassembled WGS sequence"/>
</dbReference>
<dbReference type="EMBL" id="FQXJ01000003">
    <property type="protein sequence ID" value="SHH10497.1"/>
    <property type="molecule type" value="Genomic_DNA"/>
</dbReference>
<evidence type="ECO:0000256" key="1">
    <source>
        <dbReference type="SAM" id="Phobius"/>
    </source>
</evidence>
<evidence type="ECO:0000313" key="3">
    <source>
        <dbReference type="Proteomes" id="UP000183954"/>
    </source>
</evidence>
<dbReference type="RefSeq" id="WP_073027123.1">
    <property type="nucleotide sequence ID" value="NZ_FQXJ01000003.1"/>
</dbReference>
<dbReference type="AlphaFoldDB" id="A0A1M5Q8H5"/>
<proteinExistence type="predicted"/>
<accession>A0A1M5Q8H5</accession>
<keyword evidence="1" id="KW-0472">Membrane</keyword>
<keyword evidence="1" id="KW-1133">Transmembrane helix</keyword>
<feature type="transmembrane region" description="Helical" evidence="1">
    <location>
        <begin position="12"/>
        <end position="34"/>
    </location>
</feature>
<dbReference type="STRING" id="1121420.SAMN02746098_00179"/>
<sequence length="133" mass="14687">MKKIILSKRGEGYLDTAVIVLASVMVIALALAIYPVVIAKHELNTFADEVRRQVEITGQVGTQANTKIQNLKEETGLDPVITWNANFLSGNRIQLNDEFTVSLSHEFDFGFGPFGSWPITLKSKATGSGEVYW</sequence>
<dbReference type="Pfam" id="PF14208">
    <property type="entry name" value="DUF4320"/>
    <property type="match status" value="1"/>
</dbReference>
<dbReference type="InterPro" id="IPR025469">
    <property type="entry name" value="DUF4320"/>
</dbReference>